<dbReference type="Pfam" id="PF04480">
    <property type="entry name" value="DUF559"/>
    <property type="match status" value="1"/>
</dbReference>
<dbReference type="GO" id="GO:0008170">
    <property type="term" value="F:N-methyltransferase activity"/>
    <property type="evidence" value="ECO:0007669"/>
    <property type="project" value="InterPro"/>
</dbReference>
<dbReference type="GO" id="GO:0003677">
    <property type="term" value="F:DNA binding"/>
    <property type="evidence" value="ECO:0007669"/>
    <property type="project" value="InterPro"/>
</dbReference>
<evidence type="ECO:0000259" key="10">
    <source>
        <dbReference type="Pfam" id="PF04480"/>
    </source>
</evidence>
<proteinExistence type="inferred from homology"/>
<dbReference type="GO" id="GO:0032259">
    <property type="term" value="P:methylation"/>
    <property type="evidence" value="ECO:0007669"/>
    <property type="project" value="UniProtKB-KW"/>
</dbReference>
<dbReference type="EMBL" id="FOUF01000005">
    <property type="protein sequence ID" value="SFM06498.1"/>
    <property type="molecule type" value="Genomic_DNA"/>
</dbReference>
<dbReference type="InterPro" id="IPR047216">
    <property type="entry name" value="Endonuclease_DUF559_bact"/>
</dbReference>
<organism evidence="12 13">
    <name type="scientific">Nitrosomonas nitrosa</name>
    <dbReference type="NCBI Taxonomy" id="52442"/>
    <lineage>
        <taxon>Bacteria</taxon>
        <taxon>Pseudomonadati</taxon>
        <taxon>Pseudomonadota</taxon>
        <taxon>Betaproteobacteria</taxon>
        <taxon>Nitrosomonadales</taxon>
        <taxon>Nitrosomonadaceae</taxon>
        <taxon>Nitrosomonas</taxon>
    </lineage>
</organism>
<feature type="domain" description="DUF559" evidence="10">
    <location>
        <begin position="531"/>
        <end position="638"/>
    </location>
</feature>
<evidence type="ECO:0000259" key="11">
    <source>
        <dbReference type="Pfam" id="PF12161"/>
    </source>
</evidence>
<gene>
    <name evidence="12" type="ORF">SAMN05421880_10586</name>
</gene>
<dbReference type="SUPFAM" id="SSF52980">
    <property type="entry name" value="Restriction endonuclease-like"/>
    <property type="match status" value="1"/>
</dbReference>
<evidence type="ECO:0000256" key="7">
    <source>
        <dbReference type="ARBA" id="ARBA00047942"/>
    </source>
</evidence>
<keyword evidence="5" id="KW-0949">S-adenosyl-L-methionine</keyword>
<protein>
    <recommendedName>
        <fullName evidence="2">site-specific DNA-methyltransferase (adenine-specific)</fullName>
        <ecNumber evidence="2">2.1.1.72</ecNumber>
    </recommendedName>
</protein>
<evidence type="ECO:0000256" key="5">
    <source>
        <dbReference type="ARBA" id="ARBA00022691"/>
    </source>
</evidence>
<evidence type="ECO:0000259" key="9">
    <source>
        <dbReference type="Pfam" id="PF02384"/>
    </source>
</evidence>
<feature type="domain" description="DNA methylase adenine-specific" evidence="9">
    <location>
        <begin position="673"/>
        <end position="709"/>
    </location>
</feature>
<dbReference type="Proteomes" id="UP000199561">
    <property type="component" value="Unassembled WGS sequence"/>
</dbReference>
<dbReference type="Gene3D" id="1.20.1260.30">
    <property type="match status" value="1"/>
</dbReference>
<accession>A0A1I4MTD4</accession>
<dbReference type="Pfam" id="PF12161">
    <property type="entry name" value="HsdM_N"/>
    <property type="match status" value="1"/>
</dbReference>
<evidence type="ECO:0000256" key="4">
    <source>
        <dbReference type="ARBA" id="ARBA00022679"/>
    </source>
</evidence>
<dbReference type="InterPro" id="IPR022749">
    <property type="entry name" value="D12N6_MeTrfase_N"/>
</dbReference>
<name>A0A1I4MTD4_9PROT</name>
<comment type="similarity">
    <text evidence="1">Belongs to the N(4)/N(6)-methyltransferase family.</text>
</comment>
<dbReference type="STRING" id="52442.SAMN05421880_10586"/>
<dbReference type="InterPro" id="IPR038333">
    <property type="entry name" value="T1MK-like_N_sf"/>
</dbReference>
<dbReference type="InterPro" id="IPR052916">
    <property type="entry name" value="Type-I_RE_MTase_Subunit"/>
</dbReference>
<dbReference type="PANTHER" id="PTHR42998">
    <property type="entry name" value="TYPE I RESTRICTION ENZYME HINDVIIP M PROTEIN-RELATED"/>
    <property type="match status" value="1"/>
</dbReference>
<feature type="region of interest" description="Disordered" evidence="8">
    <location>
        <begin position="491"/>
        <end position="527"/>
    </location>
</feature>
<dbReference type="PANTHER" id="PTHR42998:SF1">
    <property type="entry name" value="TYPE I RESTRICTION ENZYME HINDI METHYLASE SUBUNIT"/>
    <property type="match status" value="1"/>
</dbReference>
<dbReference type="EC" id="2.1.1.72" evidence="2"/>
<keyword evidence="4" id="KW-0808">Transferase</keyword>
<evidence type="ECO:0000256" key="3">
    <source>
        <dbReference type="ARBA" id="ARBA00022603"/>
    </source>
</evidence>
<keyword evidence="3" id="KW-0489">Methyltransferase</keyword>
<feature type="domain" description="DNA methylase adenine-specific" evidence="9">
    <location>
        <begin position="185"/>
        <end position="490"/>
    </location>
</feature>
<sequence length="750" mass="84749">MDLEEQQFLSDLDKRLWTMANKLLPMLDAAVYKHVVLGLIFLKYVSDAFKERRAELEAAFRDPNHDYYLGEDAEDLILEELEARDYYIEKNVFWVPALARWDFLQAHAKVAIGTVLQVKNGKTTEYKFNGIGRLLDDALEAVEKENPKLKGVLEKDYARKQIDTALPGLIDLIAKIPFRHGTLHAKDILGHVYEYFLGEFAMAEGKKGGQYYTPKSIVTLIVEMLEPYQGRVYDPCCGSGGFFVQSEKFVEEHGGRIGRLSVYGQESNPTTWRLASMNMAIRGMDFDFGKEPANTFSRDQHPDLRADYIMANPPFNMKEWNSGVKDDDPRWQYGIPPASNANFAWMQHMIHHLAPHGSMALLLANGSMSSNTNNEGEIRKALIEADLVECMVALPGQLFTNTQIPACIWFLTKNKSPSPPGRGSGVRAAGMRETGMKVNGVSETGVKTRDRRGETLFIDARNLGYMKDRVLRDFAPEDIRKIADTFHAWRTPPSLPLGEGRGEGQDEGPSEGNLNKENSIKAKSPKIPEHLLQNARELRKNQTDAESLLWQLLRDRQIADCKFRRQHPIEPYILDFYCHEKKLAIELDGGQHNTEPAIAQDHKRTEFLASQGITVLRFWNNDVLQNTEAVLQRIYDTLNPHPDPLPTGEGAIHPSPAGRRWPEGSDEGGDQRAYQDIPGFCKSVTLAEIKKHDYVLTPGRYVGAAKQETDGEPFEDKMMRLTAQLNEQFKESARLEAVIRENLARLGYGG</sequence>
<evidence type="ECO:0000313" key="13">
    <source>
        <dbReference type="Proteomes" id="UP000199561"/>
    </source>
</evidence>
<evidence type="ECO:0000256" key="6">
    <source>
        <dbReference type="ARBA" id="ARBA00022747"/>
    </source>
</evidence>
<dbReference type="Gene3D" id="3.40.960.10">
    <property type="entry name" value="VSR Endonuclease"/>
    <property type="match status" value="1"/>
</dbReference>
<evidence type="ECO:0000256" key="1">
    <source>
        <dbReference type="ARBA" id="ARBA00006594"/>
    </source>
</evidence>
<keyword evidence="6" id="KW-0680">Restriction system</keyword>
<dbReference type="Gene3D" id="3.40.50.150">
    <property type="entry name" value="Vaccinia Virus protein VP39"/>
    <property type="match status" value="1"/>
</dbReference>
<dbReference type="InterPro" id="IPR003356">
    <property type="entry name" value="DNA_methylase_A-5"/>
</dbReference>
<feature type="domain" description="N6 adenine-specific DNA methyltransferase N-terminal" evidence="11">
    <location>
        <begin position="12"/>
        <end position="161"/>
    </location>
</feature>
<dbReference type="AlphaFoldDB" id="A0A1I4MTD4"/>
<dbReference type="SUPFAM" id="SSF53335">
    <property type="entry name" value="S-adenosyl-L-methionine-dependent methyltransferases"/>
    <property type="match status" value="1"/>
</dbReference>
<dbReference type="InterPro" id="IPR007569">
    <property type="entry name" value="DUF559"/>
</dbReference>
<evidence type="ECO:0000256" key="2">
    <source>
        <dbReference type="ARBA" id="ARBA00011900"/>
    </source>
</evidence>
<reference evidence="12 13" key="1">
    <citation type="submission" date="2016-10" db="EMBL/GenBank/DDBJ databases">
        <authorList>
            <person name="de Groot N.N."/>
        </authorList>
    </citation>
    <scope>NUCLEOTIDE SEQUENCE [LARGE SCALE GENOMIC DNA]</scope>
    <source>
        <strain evidence="12 13">Nm146</strain>
    </source>
</reference>
<feature type="region of interest" description="Disordered" evidence="8">
    <location>
        <begin position="643"/>
        <end position="670"/>
    </location>
</feature>
<evidence type="ECO:0000256" key="8">
    <source>
        <dbReference type="SAM" id="MobiDB-lite"/>
    </source>
</evidence>
<evidence type="ECO:0000313" key="12">
    <source>
        <dbReference type="EMBL" id="SFM06498.1"/>
    </source>
</evidence>
<comment type="catalytic activity">
    <reaction evidence="7">
        <text>a 2'-deoxyadenosine in DNA + S-adenosyl-L-methionine = an N(6)-methyl-2'-deoxyadenosine in DNA + S-adenosyl-L-homocysteine + H(+)</text>
        <dbReference type="Rhea" id="RHEA:15197"/>
        <dbReference type="Rhea" id="RHEA-COMP:12418"/>
        <dbReference type="Rhea" id="RHEA-COMP:12419"/>
        <dbReference type="ChEBI" id="CHEBI:15378"/>
        <dbReference type="ChEBI" id="CHEBI:57856"/>
        <dbReference type="ChEBI" id="CHEBI:59789"/>
        <dbReference type="ChEBI" id="CHEBI:90615"/>
        <dbReference type="ChEBI" id="CHEBI:90616"/>
        <dbReference type="EC" id="2.1.1.72"/>
    </reaction>
</comment>
<dbReference type="Pfam" id="PF02384">
    <property type="entry name" value="N6_Mtase"/>
    <property type="match status" value="2"/>
</dbReference>
<dbReference type="PRINTS" id="PR00507">
    <property type="entry name" value="N12N6MTFRASE"/>
</dbReference>
<keyword evidence="13" id="KW-1185">Reference proteome</keyword>
<dbReference type="InterPro" id="IPR029063">
    <property type="entry name" value="SAM-dependent_MTases_sf"/>
</dbReference>
<dbReference type="InterPro" id="IPR011335">
    <property type="entry name" value="Restrct_endonuc-II-like"/>
</dbReference>
<dbReference type="GO" id="GO:0009007">
    <property type="term" value="F:site-specific DNA-methyltransferase (adenine-specific) activity"/>
    <property type="evidence" value="ECO:0007669"/>
    <property type="project" value="UniProtKB-EC"/>
</dbReference>
<dbReference type="CDD" id="cd01038">
    <property type="entry name" value="Endonuclease_DUF559"/>
    <property type="match status" value="1"/>
</dbReference>
<dbReference type="GO" id="GO:0009307">
    <property type="term" value="P:DNA restriction-modification system"/>
    <property type="evidence" value="ECO:0007669"/>
    <property type="project" value="UniProtKB-KW"/>
</dbReference>
<dbReference type="RefSeq" id="WP_090666739.1">
    <property type="nucleotide sequence ID" value="NZ_FOUF01000005.1"/>
</dbReference>